<keyword evidence="7" id="KW-1185">Reference proteome</keyword>
<evidence type="ECO:0000256" key="5">
    <source>
        <dbReference type="SAM" id="Phobius"/>
    </source>
</evidence>
<dbReference type="Proteomes" id="UP000030762">
    <property type="component" value="Unassembled WGS sequence"/>
</dbReference>
<dbReference type="RefSeq" id="XP_008617852.1">
    <property type="nucleotide sequence ID" value="XM_008619630.1"/>
</dbReference>
<dbReference type="InParanoid" id="T0Q5F4"/>
<dbReference type="eggNOG" id="KOG3342">
    <property type="taxonomic scope" value="Eukaryota"/>
</dbReference>
<dbReference type="GO" id="GO:0006465">
    <property type="term" value="P:signal peptide processing"/>
    <property type="evidence" value="ECO:0007669"/>
    <property type="project" value="InterPro"/>
</dbReference>
<evidence type="ECO:0000256" key="3">
    <source>
        <dbReference type="ARBA" id="ARBA00021755"/>
    </source>
</evidence>
<dbReference type="InterPro" id="IPR001733">
    <property type="entry name" value="Peptidase_S26B"/>
</dbReference>
<dbReference type="OrthoDB" id="10257561at2759"/>
<dbReference type="EMBL" id="JH767192">
    <property type="protein sequence ID" value="EQC28660.1"/>
    <property type="molecule type" value="Genomic_DNA"/>
</dbReference>
<comment type="subcellular location">
    <subcellularLocation>
        <location evidence="1">Endoplasmic reticulum membrane</location>
        <topology evidence="1">Single-pass type II membrane protein</topology>
    </subcellularLocation>
</comment>
<evidence type="ECO:0000256" key="2">
    <source>
        <dbReference type="ARBA" id="ARBA00019685"/>
    </source>
</evidence>
<keyword evidence="5" id="KW-0472">Membrane</keyword>
<feature type="transmembrane region" description="Helical" evidence="5">
    <location>
        <begin position="23"/>
        <end position="41"/>
    </location>
</feature>
<evidence type="ECO:0000256" key="4">
    <source>
        <dbReference type="ARBA" id="ARBA00045533"/>
    </source>
</evidence>
<sequence length="171" mass="18912">MTRSVVGDCRRDLRRRRRPSKRWLAHLILVAASGLVLWRGLVAVTRCASPIVVVLSGSPPTLILATLSTSRCKAATFAIAHRVLQVHTRKSDGVEFYLTKGDDNNVNDRGLYAPGQLWLQRRDILGVARASIPYVGQVVIAMNDYPLFKIVALGLITRTIYGAVSSRATRF</sequence>
<dbReference type="GeneID" id="19954264"/>
<keyword evidence="5" id="KW-0812">Transmembrane</keyword>
<evidence type="ECO:0000313" key="7">
    <source>
        <dbReference type="Proteomes" id="UP000030762"/>
    </source>
</evidence>
<dbReference type="AlphaFoldDB" id="T0Q5F4"/>
<dbReference type="PANTHER" id="PTHR10806">
    <property type="entry name" value="SIGNAL PEPTIDASE COMPLEX CATALYTIC SUBUNIT SEC11"/>
    <property type="match status" value="1"/>
</dbReference>
<dbReference type="STRING" id="1156394.T0Q5F4"/>
<keyword evidence="5" id="KW-1133">Transmembrane helix</keyword>
<dbReference type="GO" id="GO:0005787">
    <property type="term" value="C:signal peptidase complex"/>
    <property type="evidence" value="ECO:0007669"/>
    <property type="project" value="TreeGrafter"/>
</dbReference>
<dbReference type="PANTHER" id="PTHR10806:SF6">
    <property type="entry name" value="SIGNAL PEPTIDASE COMPLEX CATALYTIC SUBUNIT SEC11"/>
    <property type="match status" value="1"/>
</dbReference>
<evidence type="ECO:0000313" key="6">
    <source>
        <dbReference type="EMBL" id="EQC28660.1"/>
    </source>
</evidence>
<name>T0Q5F4_SAPDV</name>
<protein>
    <recommendedName>
        <fullName evidence="2">Signal peptidase complex catalytic subunit SEC11</fullName>
    </recommendedName>
    <alternativeName>
        <fullName evidence="3">Signal peptidase complex catalytic subunit sec11</fullName>
    </alternativeName>
</protein>
<dbReference type="GO" id="GO:0008233">
    <property type="term" value="F:peptidase activity"/>
    <property type="evidence" value="ECO:0007669"/>
    <property type="project" value="InterPro"/>
</dbReference>
<evidence type="ECO:0000256" key="1">
    <source>
        <dbReference type="ARBA" id="ARBA00004648"/>
    </source>
</evidence>
<organism evidence="6 7">
    <name type="scientific">Saprolegnia diclina (strain VS20)</name>
    <dbReference type="NCBI Taxonomy" id="1156394"/>
    <lineage>
        <taxon>Eukaryota</taxon>
        <taxon>Sar</taxon>
        <taxon>Stramenopiles</taxon>
        <taxon>Oomycota</taxon>
        <taxon>Saprolegniomycetes</taxon>
        <taxon>Saprolegniales</taxon>
        <taxon>Saprolegniaceae</taxon>
        <taxon>Saprolegnia</taxon>
    </lineage>
</organism>
<accession>T0Q5F4</accession>
<reference evidence="6 7" key="1">
    <citation type="submission" date="2012-04" db="EMBL/GenBank/DDBJ databases">
        <title>The Genome Sequence of Saprolegnia declina VS20.</title>
        <authorList>
            <consortium name="The Broad Institute Genome Sequencing Platform"/>
            <person name="Russ C."/>
            <person name="Nusbaum C."/>
            <person name="Tyler B."/>
            <person name="van West P."/>
            <person name="Dieguez-Uribeondo J."/>
            <person name="de Bruijn I."/>
            <person name="Tripathy S."/>
            <person name="Jiang R."/>
            <person name="Young S.K."/>
            <person name="Zeng Q."/>
            <person name="Gargeya S."/>
            <person name="Fitzgerald M."/>
            <person name="Haas B."/>
            <person name="Abouelleil A."/>
            <person name="Alvarado L."/>
            <person name="Arachchi H.M."/>
            <person name="Berlin A."/>
            <person name="Chapman S.B."/>
            <person name="Goldberg J."/>
            <person name="Griggs A."/>
            <person name="Gujja S."/>
            <person name="Hansen M."/>
            <person name="Howarth C."/>
            <person name="Imamovic A."/>
            <person name="Larimer J."/>
            <person name="McCowen C."/>
            <person name="Montmayeur A."/>
            <person name="Murphy C."/>
            <person name="Neiman D."/>
            <person name="Pearson M."/>
            <person name="Priest M."/>
            <person name="Roberts A."/>
            <person name="Saif S."/>
            <person name="Shea T."/>
            <person name="Sisk P."/>
            <person name="Sykes S."/>
            <person name="Wortman J."/>
            <person name="Nusbaum C."/>
            <person name="Birren B."/>
        </authorList>
    </citation>
    <scope>NUCLEOTIDE SEQUENCE [LARGE SCALE GENOMIC DNA]</scope>
    <source>
        <strain evidence="6 7">VS20</strain>
    </source>
</reference>
<proteinExistence type="predicted"/>
<dbReference type="VEuPathDB" id="FungiDB:SDRG_13537"/>
<comment type="function">
    <text evidence="4">Catalytic component of the signal peptidase complex (SPC) which catalyzes the cleavage of N-terminal signal sequences from nascent proteins as they are translocated into the lumen of the endoplasmic reticulum. Specifically cleaves N-terminal signal peptides that contain a hydrophobic alpha-helix (h-region) shorter than 18-20 amino acids.</text>
</comment>
<gene>
    <name evidence="6" type="ORF">SDRG_13537</name>
</gene>